<feature type="compositionally biased region" description="Polar residues" evidence="1">
    <location>
        <begin position="64"/>
        <end position="96"/>
    </location>
</feature>
<feature type="compositionally biased region" description="Basic and acidic residues" evidence="1">
    <location>
        <begin position="1"/>
        <end position="24"/>
    </location>
</feature>
<dbReference type="EMBL" id="AP019810">
    <property type="protein sequence ID" value="BBM15684.1"/>
    <property type="molecule type" value="Genomic_DNA"/>
</dbReference>
<feature type="region of interest" description="Disordered" evidence="1">
    <location>
        <begin position="61"/>
        <end position="98"/>
    </location>
</feature>
<name>A0AAI8WEK1_ENTMU</name>
<sequence length="163" mass="18653">MIKEWDEPDRVKNQREMSADRENSHLANSVERMTTNKEVGIDPNNFDPRLEKNFNKFKEAMKGTQKNSRQNLALNNRHSNPLPNTLMNQQSTQTATGKKVSTLENSGAQYQKKQKEGSNQVRFEQVGHSTRSGAGVRIENKKSFSMLTSDARVKANIKIYRIK</sequence>
<gene>
    <name evidence="2" type="ORF">EM151A_2504</name>
</gene>
<evidence type="ECO:0000313" key="2">
    <source>
        <dbReference type="EMBL" id="BBM15684.1"/>
    </source>
</evidence>
<accession>A0AAI8WEK1</accession>
<dbReference type="Proteomes" id="UP000509460">
    <property type="component" value="Chromosome"/>
</dbReference>
<dbReference type="AlphaFoldDB" id="A0AAI8WEK1"/>
<dbReference type="RefSeq" id="WP_010735990.1">
    <property type="nucleotide sequence ID" value="NZ_JAAMSI010000004.1"/>
</dbReference>
<reference evidence="2 3" key="1">
    <citation type="submission" date="2019-07" db="EMBL/GenBank/DDBJ databases">
        <title>antibiotic susceptibility of plant-derived lactic acid bacteria.</title>
        <authorList>
            <person name="Sugiyama M."/>
            <person name="Noda M."/>
        </authorList>
    </citation>
    <scope>NUCLEOTIDE SEQUENCE [LARGE SCALE GENOMIC DNA]</scope>
    <source>
        <strain evidence="2 3">15-1A</strain>
    </source>
</reference>
<protein>
    <submittedName>
        <fullName evidence="2">Uncharacterized protein</fullName>
    </submittedName>
</protein>
<organism evidence="2 3">
    <name type="scientific">Enterococcus mundtii</name>
    <dbReference type="NCBI Taxonomy" id="53346"/>
    <lineage>
        <taxon>Bacteria</taxon>
        <taxon>Bacillati</taxon>
        <taxon>Bacillota</taxon>
        <taxon>Bacilli</taxon>
        <taxon>Lactobacillales</taxon>
        <taxon>Enterococcaceae</taxon>
        <taxon>Enterococcus</taxon>
    </lineage>
</organism>
<evidence type="ECO:0000256" key="1">
    <source>
        <dbReference type="SAM" id="MobiDB-lite"/>
    </source>
</evidence>
<feature type="compositionally biased region" description="Polar residues" evidence="1">
    <location>
        <begin position="25"/>
        <end position="37"/>
    </location>
</feature>
<feature type="region of interest" description="Disordered" evidence="1">
    <location>
        <begin position="1"/>
        <end position="47"/>
    </location>
</feature>
<proteinExistence type="predicted"/>
<evidence type="ECO:0000313" key="3">
    <source>
        <dbReference type="Proteomes" id="UP000509460"/>
    </source>
</evidence>